<dbReference type="EMBL" id="JAQQWP010000008">
    <property type="protein sequence ID" value="KAK8106323.1"/>
    <property type="molecule type" value="Genomic_DNA"/>
</dbReference>
<proteinExistence type="predicted"/>
<organism evidence="1 2">
    <name type="scientific">Apiospora kogelbergensis</name>
    <dbReference type="NCBI Taxonomy" id="1337665"/>
    <lineage>
        <taxon>Eukaryota</taxon>
        <taxon>Fungi</taxon>
        <taxon>Dikarya</taxon>
        <taxon>Ascomycota</taxon>
        <taxon>Pezizomycotina</taxon>
        <taxon>Sordariomycetes</taxon>
        <taxon>Xylariomycetidae</taxon>
        <taxon>Amphisphaeriales</taxon>
        <taxon>Apiosporaceae</taxon>
        <taxon>Apiospora</taxon>
    </lineage>
</organism>
<evidence type="ECO:0000313" key="1">
    <source>
        <dbReference type="EMBL" id="KAK8106323.1"/>
    </source>
</evidence>
<accession>A0AAW0QLU9</accession>
<sequence length="91" mass="9912">MQHQRPQTRHLKVQYFVLARHATGQPGLEFCVVVDEDDLLQDALGLISPGPADKTAAEKVLDAFLDLVIVPSVVSGRADNIGEDDLPEFCA</sequence>
<dbReference type="Proteomes" id="UP001392437">
    <property type="component" value="Unassembled WGS sequence"/>
</dbReference>
<gene>
    <name evidence="1" type="ORF">PG999_009682</name>
</gene>
<dbReference type="AlphaFoldDB" id="A0AAW0QLU9"/>
<comment type="caution">
    <text evidence="1">The sequence shown here is derived from an EMBL/GenBank/DDBJ whole genome shotgun (WGS) entry which is preliminary data.</text>
</comment>
<reference evidence="1 2" key="1">
    <citation type="submission" date="2023-01" db="EMBL/GenBank/DDBJ databases">
        <title>Analysis of 21 Apiospora genomes using comparative genomics revels a genus with tremendous synthesis potential of carbohydrate active enzymes and secondary metabolites.</title>
        <authorList>
            <person name="Sorensen T."/>
        </authorList>
    </citation>
    <scope>NUCLEOTIDE SEQUENCE [LARGE SCALE GENOMIC DNA]</scope>
    <source>
        <strain evidence="1 2">CBS 117206</strain>
    </source>
</reference>
<protein>
    <recommendedName>
        <fullName evidence="3">DUF1902 domain-containing protein</fullName>
    </recommendedName>
</protein>
<name>A0AAW0QLU9_9PEZI</name>
<keyword evidence="2" id="KW-1185">Reference proteome</keyword>
<evidence type="ECO:0000313" key="2">
    <source>
        <dbReference type="Proteomes" id="UP001392437"/>
    </source>
</evidence>
<evidence type="ECO:0008006" key="3">
    <source>
        <dbReference type="Google" id="ProtNLM"/>
    </source>
</evidence>